<feature type="compositionally biased region" description="Pro residues" evidence="2">
    <location>
        <begin position="846"/>
        <end position="855"/>
    </location>
</feature>
<feature type="region of interest" description="Disordered" evidence="2">
    <location>
        <begin position="155"/>
        <end position="188"/>
    </location>
</feature>
<feature type="region of interest" description="Disordered" evidence="2">
    <location>
        <begin position="563"/>
        <end position="609"/>
    </location>
</feature>
<dbReference type="EMBL" id="CAUYUJ010017235">
    <property type="protein sequence ID" value="CAK0873063.1"/>
    <property type="molecule type" value="Genomic_DNA"/>
</dbReference>
<evidence type="ECO:0000313" key="5">
    <source>
        <dbReference type="Proteomes" id="UP001189429"/>
    </source>
</evidence>
<feature type="region of interest" description="Disordered" evidence="2">
    <location>
        <begin position="92"/>
        <end position="136"/>
    </location>
</feature>
<comment type="caution">
    <text evidence="4">The sequence shown here is derived from an EMBL/GenBank/DDBJ whole genome shotgun (WGS) entry which is preliminary data.</text>
</comment>
<dbReference type="Gene3D" id="4.10.60.10">
    <property type="entry name" value="Zinc finger, CCHC-type"/>
    <property type="match status" value="1"/>
</dbReference>
<feature type="compositionally biased region" description="Pro residues" evidence="2">
    <location>
        <begin position="117"/>
        <end position="129"/>
    </location>
</feature>
<feature type="compositionally biased region" description="Polar residues" evidence="2">
    <location>
        <begin position="795"/>
        <end position="809"/>
    </location>
</feature>
<sequence length="1633" mass="180217">MWLKPPESLDPPANPFHMVAGATTAEEADPWLQGDPWSDAAGNNHAGWWNSWREWWGSASWWTGSQVNEYADHWWTSSPANEGEVWVTIQRPRQPPLPHGLMRGAAGSDPATAQAPPSAPAPATPPARPPAVTMAPAQPTQPLAAAATELTVEATQVPPPPRPWAPTDGGSTSTWRPSDTQGPQPWGGFEHLETYVVALRRWSRRTGLPAEQQAGKVIDGLPVDMQERLLHYAEELDAPGGIEVLIDFLKRCRGDQDGDEAKESFRLALEDTEMRAGESYTQYVMRRDLQVKSAKRYGLELPEQVQVQQLRSGANLSEQNAINLLSITQGREDLESIKQGLKKMDVKKKSSQKKSRVYAVGHDEDEDDEEVFGSSEVYLELEEDLILDTEDALAFYEAIANQELDEDQAAAVLAAVLDEKRTKEGRPRKWAESRELKKAIARDRDFFDSKRAGGRAAPRPPAGKQRLSIARLKERTRCANCGQKGHWRKECANPYKPKQIEQRPKKELGGKSLYVAADLLDEGDGAFLVGGPRIRELFRNVLIGESCDRGQVGHGRVLADQPLRGQVGLAEERGDPDGGELGPGGPRSRSEGAAPDGRELGPGGPRSKSEEAILGTFILDIEGDEPEGMVDTAAGQALVGEKQLKVLQEKYYKKGWRIPVRKTDGNSSAKGIGGRSRVVGEAMVPVTSAGIRCLILFRVIAEDVPLLLPVRWMESLGAVVNLAEDKITLRFEGLDRTVKLTRQRSGHRTMALLDESLPGDFDIPEGARRDWPGLENDTFRVYRRSSSLKREGGSRKNSAPGTPRPTVTFSEPMDTSWERLPGSDLESEGSEQSSPPLQDGAASTRPTPPSPPQPTSRPHIGLQTSSLRKAWKRMTVKLMHVADVGQATKMIQEMRDEATGKMNALECPHPPWAHWESGNQHMRYVKCLRCSSMIWRRDLTHREKQAQQLKKVEREARRAARTKQLETPPWEPPKVEGRSKEGVKRAARATPAASSGSADTTVETSSSDLNQMMKAIQTNSEVVSQLALAIQQLVQKGTCVDSFGVYARTSARLEFEDSGWTGVSAGRKQRKRRKKLVQDWLLGSGRKLILELFSVPRVADSLKGQGYPVSKSLDLRTGYDLGSPSGERAMWSIIERDRPEVIVMSPECLAFSVARRPSWHRLKGTDLTDPETAGLKFMSLCVRVAEYQMGRGRGFLLEHPEGASSWEMDSVREILNRPSVVSGVADLCQYGLSVKGGEPNKKPTRFMTNRASILQPLLLRCDGSHPHRQLCGRALTRAAQNYPPGLVQAMCEGILESARIVALGHREETLCELKKVLTGRFRFGKWQVGEAEYAGRRIRQQSDGRILVDQEKYILEQVRPMRLDKERVKCPEELLDARELRDYRGLVAKILWAARQSRPDVSGSASMLSAECPQVKIASALMANKVARHLRCTASSCLTIWPLDLSAVTMVTCSDAGGPGSAKRDGAQGGWLVMLGDSRIKGQWLWLVFRDALYGDVRGPEWWNSGTSCPFAVALVDECAIAEASEGVAVVDAKSLFDTLSKNCGGAKADRRNAIEMAIVRDSMTAEGTVVRWVPHCKMPADALTKVDPGRGNFALTDLMHKGMLALTDESGSLDERSLNLSLKSRTRNASRQ</sequence>
<feature type="domain" description="CCHC-type" evidence="3">
    <location>
        <begin position="477"/>
        <end position="491"/>
    </location>
</feature>
<gene>
    <name evidence="4" type="ORF">PCOR1329_LOCUS58365</name>
</gene>
<feature type="region of interest" description="Disordered" evidence="2">
    <location>
        <begin position="950"/>
        <end position="1006"/>
    </location>
</feature>
<evidence type="ECO:0000313" key="4">
    <source>
        <dbReference type="EMBL" id="CAK0873063.1"/>
    </source>
</evidence>
<evidence type="ECO:0000256" key="2">
    <source>
        <dbReference type="SAM" id="MobiDB-lite"/>
    </source>
</evidence>
<dbReference type="SMART" id="SM00343">
    <property type="entry name" value="ZnF_C2HC"/>
    <property type="match status" value="1"/>
</dbReference>
<keyword evidence="1" id="KW-0863">Zinc-finger</keyword>
<dbReference type="SUPFAM" id="SSF57756">
    <property type="entry name" value="Retrovirus zinc finger-like domains"/>
    <property type="match status" value="1"/>
</dbReference>
<dbReference type="Proteomes" id="UP001189429">
    <property type="component" value="Unassembled WGS sequence"/>
</dbReference>
<organism evidence="4 5">
    <name type="scientific">Prorocentrum cordatum</name>
    <dbReference type="NCBI Taxonomy" id="2364126"/>
    <lineage>
        <taxon>Eukaryota</taxon>
        <taxon>Sar</taxon>
        <taxon>Alveolata</taxon>
        <taxon>Dinophyceae</taxon>
        <taxon>Prorocentrales</taxon>
        <taxon>Prorocentraceae</taxon>
        <taxon>Prorocentrum</taxon>
    </lineage>
</organism>
<reference evidence="4" key="1">
    <citation type="submission" date="2023-10" db="EMBL/GenBank/DDBJ databases">
        <authorList>
            <person name="Chen Y."/>
            <person name="Shah S."/>
            <person name="Dougan E. K."/>
            <person name="Thang M."/>
            <person name="Chan C."/>
        </authorList>
    </citation>
    <scope>NUCLEOTIDE SEQUENCE [LARGE SCALE GENOMIC DNA]</scope>
</reference>
<dbReference type="InterPro" id="IPR001878">
    <property type="entry name" value="Znf_CCHC"/>
</dbReference>
<proteinExistence type="predicted"/>
<feature type="compositionally biased region" description="Polar residues" evidence="2">
    <location>
        <begin position="169"/>
        <end position="183"/>
    </location>
</feature>
<evidence type="ECO:0000259" key="3">
    <source>
        <dbReference type="PROSITE" id="PS50158"/>
    </source>
</evidence>
<keyword evidence="1" id="KW-0479">Metal-binding</keyword>
<keyword evidence="1" id="KW-0862">Zinc</keyword>
<evidence type="ECO:0000256" key="1">
    <source>
        <dbReference type="PROSITE-ProRule" id="PRU00047"/>
    </source>
</evidence>
<feature type="compositionally biased region" description="Basic and acidic residues" evidence="2">
    <location>
        <begin position="973"/>
        <end position="984"/>
    </location>
</feature>
<feature type="compositionally biased region" description="Polar residues" evidence="2">
    <location>
        <begin position="992"/>
        <end position="1006"/>
    </location>
</feature>
<name>A0ABN9VLB2_9DINO</name>
<accession>A0ABN9VLB2</accession>
<keyword evidence="5" id="KW-1185">Reference proteome</keyword>
<dbReference type="PROSITE" id="PS50158">
    <property type="entry name" value="ZF_CCHC"/>
    <property type="match status" value="1"/>
</dbReference>
<protein>
    <recommendedName>
        <fullName evidence="3">CCHC-type domain-containing protein</fullName>
    </recommendedName>
</protein>
<dbReference type="InterPro" id="IPR036875">
    <property type="entry name" value="Znf_CCHC_sf"/>
</dbReference>
<feature type="region of interest" description="Disordered" evidence="2">
    <location>
        <begin position="782"/>
        <end position="862"/>
    </location>
</feature>
<feature type="non-terminal residue" evidence="4">
    <location>
        <position position="1633"/>
    </location>
</feature>